<comment type="caution">
    <text evidence="1">The sequence shown here is derived from an EMBL/GenBank/DDBJ whole genome shotgun (WGS) entry which is preliminary data.</text>
</comment>
<evidence type="ECO:0000313" key="2">
    <source>
        <dbReference type="Proteomes" id="UP001497680"/>
    </source>
</evidence>
<reference evidence="1 2" key="1">
    <citation type="journal article" date="2022" name="New Phytol.">
        <title>Ecological generalism drives hyperdiversity of secondary metabolite gene clusters in xylarialean endophytes.</title>
        <authorList>
            <person name="Franco M.E.E."/>
            <person name="Wisecaver J.H."/>
            <person name="Arnold A.E."/>
            <person name="Ju Y.M."/>
            <person name="Slot J.C."/>
            <person name="Ahrendt S."/>
            <person name="Moore L.P."/>
            <person name="Eastman K.E."/>
            <person name="Scott K."/>
            <person name="Konkel Z."/>
            <person name="Mondo S.J."/>
            <person name="Kuo A."/>
            <person name="Hayes R.D."/>
            <person name="Haridas S."/>
            <person name="Andreopoulos B."/>
            <person name="Riley R."/>
            <person name="LaButti K."/>
            <person name="Pangilinan J."/>
            <person name="Lipzen A."/>
            <person name="Amirebrahimi M."/>
            <person name="Yan J."/>
            <person name="Adam C."/>
            <person name="Keymanesh K."/>
            <person name="Ng V."/>
            <person name="Louie K."/>
            <person name="Northen T."/>
            <person name="Drula E."/>
            <person name="Henrissat B."/>
            <person name="Hsieh H.M."/>
            <person name="Youens-Clark K."/>
            <person name="Lutzoni F."/>
            <person name="Miadlikowska J."/>
            <person name="Eastwood D.C."/>
            <person name="Hamelin R.C."/>
            <person name="Grigoriev I.V."/>
            <person name="U'Ren J.M."/>
        </authorList>
    </citation>
    <scope>NUCLEOTIDE SEQUENCE [LARGE SCALE GENOMIC DNA]</scope>
    <source>
        <strain evidence="1 2">ER1909</strain>
    </source>
</reference>
<organism evidence="1 2">
    <name type="scientific">Hypoxylon rubiginosum</name>
    <dbReference type="NCBI Taxonomy" id="110542"/>
    <lineage>
        <taxon>Eukaryota</taxon>
        <taxon>Fungi</taxon>
        <taxon>Dikarya</taxon>
        <taxon>Ascomycota</taxon>
        <taxon>Pezizomycotina</taxon>
        <taxon>Sordariomycetes</taxon>
        <taxon>Xylariomycetidae</taxon>
        <taxon>Xylariales</taxon>
        <taxon>Hypoxylaceae</taxon>
        <taxon>Hypoxylon</taxon>
    </lineage>
</organism>
<sequence length="287" mass="32169">MSTPTSSTRPTSTLSDPDREDPVINFTSTQALFKAINSVSGDVLFVRNVSPESFTKIEKTRTTRRRKIRWCRYDAEAQLLVIAIPTGVHETLHLELYYSGYVPQLVAMGRLWHAWRSMGATYFRSNHPGGAGGGVEADSSGGPKPQRLGRGHWPTLAIEAGETESLDQLRADMRWWFSSSNHDVKIVLLAKFDRRQSQIILEKWEEQAATRQGATTTRLAATPQPVLQQAITITREATTPVSYSVTGGALLLEFRLLFLRDPDPPESDVVMSVEFLQEYADMVWCQV</sequence>
<proteinExistence type="predicted"/>
<keyword evidence="2" id="KW-1185">Reference proteome</keyword>
<dbReference type="Proteomes" id="UP001497680">
    <property type="component" value="Unassembled WGS sequence"/>
</dbReference>
<dbReference type="EMBL" id="MU394285">
    <property type="protein sequence ID" value="KAI6092000.1"/>
    <property type="molecule type" value="Genomic_DNA"/>
</dbReference>
<protein>
    <submittedName>
        <fullName evidence="1">Uncharacterized protein</fullName>
    </submittedName>
</protein>
<name>A0ACC0DHH6_9PEZI</name>
<accession>A0ACC0DHH6</accession>
<evidence type="ECO:0000313" key="1">
    <source>
        <dbReference type="EMBL" id="KAI6092000.1"/>
    </source>
</evidence>
<gene>
    <name evidence="1" type="ORF">F4821DRAFT_226026</name>
</gene>